<keyword evidence="3" id="KW-1185">Reference proteome</keyword>
<feature type="domain" description="TIR" evidence="2">
    <location>
        <begin position="42"/>
        <end position="192"/>
    </location>
</feature>
<name>A0A6J1EFM8_CUCMO</name>
<keyword evidence="1" id="KW-0520">NAD</keyword>
<dbReference type="Proteomes" id="UP000504609">
    <property type="component" value="Unplaced"/>
</dbReference>
<accession>A0A6J1EFM8</accession>
<evidence type="ECO:0000259" key="2">
    <source>
        <dbReference type="PROSITE" id="PS50104"/>
    </source>
</evidence>
<dbReference type="InterPro" id="IPR035897">
    <property type="entry name" value="Toll_tir_struct_dom_sf"/>
</dbReference>
<dbReference type="KEGG" id="cmos:111433685"/>
<dbReference type="AlphaFoldDB" id="A0A6J1EFM8"/>
<dbReference type="GeneID" id="111433685"/>
<dbReference type="InterPro" id="IPR000157">
    <property type="entry name" value="TIR_dom"/>
</dbReference>
<dbReference type="Gene3D" id="3.40.50.10140">
    <property type="entry name" value="Toll/interleukin-1 receptor homology (TIR) domain"/>
    <property type="match status" value="1"/>
</dbReference>
<dbReference type="PANTHER" id="PTHR32009">
    <property type="entry name" value="TMV RESISTANCE PROTEIN N-LIKE"/>
    <property type="match status" value="1"/>
</dbReference>
<dbReference type="GO" id="GO:0007165">
    <property type="term" value="P:signal transduction"/>
    <property type="evidence" value="ECO:0007669"/>
    <property type="project" value="InterPro"/>
</dbReference>
<dbReference type="SMART" id="SM00255">
    <property type="entry name" value="TIR"/>
    <property type="match status" value="1"/>
</dbReference>
<protein>
    <submittedName>
        <fullName evidence="4">TMV resistance protein N-like</fullName>
    </submittedName>
</protein>
<proteinExistence type="predicted"/>
<evidence type="ECO:0000256" key="1">
    <source>
        <dbReference type="ARBA" id="ARBA00023027"/>
    </source>
</evidence>
<dbReference type="PROSITE" id="PS50104">
    <property type="entry name" value="TIR"/>
    <property type="match status" value="1"/>
</dbReference>
<evidence type="ECO:0000313" key="3">
    <source>
        <dbReference type="Proteomes" id="UP000504609"/>
    </source>
</evidence>
<organism evidence="3 4">
    <name type="scientific">Cucurbita moschata</name>
    <name type="common">Winter crookneck squash</name>
    <name type="synonym">Cucurbita pepo var. moschata</name>
    <dbReference type="NCBI Taxonomy" id="3662"/>
    <lineage>
        <taxon>Eukaryota</taxon>
        <taxon>Viridiplantae</taxon>
        <taxon>Streptophyta</taxon>
        <taxon>Embryophyta</taxon>
        <taxon>Tracheophyta</taxon>
        <taxon>Spermatophyta</taxon>
        <taxon>Magnoliopsida</taxon>
        <taxon>eudicotyledons</taxon>
        <taxon>Gunneridae</taxon>
        <taxon>Pentapetalae</taxon>
        <taxon>rosids</taxon>
        <taxon>fabids</taxon>
        <taxon>Cucurbitales</taxon>
        <taxon>Cucurbitaceae</taxon>
        <taxon>Cucurbiteae</taxon>
        <taxon>Cucurbita</taxon>
    </lineage>
</organism>
<dbReference type="PANTHER" id="PTHR32009:SF131">
    <property type="entry name" value="OS07G0566800 PROTEIN"/>
    <property type="match status" value="1"/>
</dbReference>
<dbReference type="RefSeq" id="XP_022926604.1">
    <property type="nucleotide sequence ID" value="XM_023070836.1"/>
</dbReference>
<dbReference type="SUPFAM" id="SSF52200">
    <property type="entry name" value="Toll/Interleukin receptor TIR domain"/>
    <property type="match status" value="1"/>
</dbReference>
<gene>
    <name evidence="4" type="primary">LOC111433685</name>
</gene>
<evidence type="ECO:0000313" key="4">
    <source>
        <dbReference type="RefSeq" id="XP_022926604.1"/>
    </source>
</evidence>
<reference evidence="4" key="1">
    <citation type="submission" date="2025-08" db="UniProtKB">
        <authorList>
            <consortium name="RefSeq"/>
        </authorList>
    </citation>
    <scope>IDENTIFICATION</scope>
    <source>
        <tissue evidence="4">Young leaves</tissue>
    </source>
</reference>
<dbReference type="Pfam" id="PF13676">
    <property type="entry name" value="TIR_2"/>
    <property type="match status" value="1"/>
</dbReference>
<sequence>MGMQRSILAKAKHACAKLSGVYNKGSIIKLNERQVISTKNQPPFDVFISYRGTDTRRTIAGLLYDHLYHVGQLRPFLDYKSLSPGDNIMDKISAAVKTCRVGLPVFSPRYCESYYCLYELALMYRTSKCIVPIFCDMKPSQLRVPSDRSSTLQCFAWALDEAKETVGLSFDSTNGDWSELLTNASDAVRKMLEASE</sequence>